<name>A0ABD2MAS3_9BILA</name>
<evidence type="ECO:0000313" key="2">
    <source>
        <dbReference type="EMBL" id="KAL3124593.1"/>
    </source>
</evidence>
<dbReference type="PROSITE" id="PS50188">
    <property type="entry name" value="B302_SPRY"/>
    <property type="match status" value="1"/>
</dbReference>
<dbReference type="InterPro" id="IPR043136">
    <property type="entry name" value="B30.2/SPRY_sf"/>
</dbReference>
<accession>A0ABD2MAS3</accession>
<dbReference type="Gene3D" id="2.60.120.920">
    <property type="match status" value="1"/>
</dbReference>
<protein>
    <recommendedName>
        <fullName evidence="1">B30.2/SPRY domain-containing protein</fullName>
    </recommendedName>
</protein>
<feature type="domain" description="B30.2/SPRY" evidence="1">
    <location>
        <begin position="1"/>
        <end position="172"/>
    </location>
</feature>
<dbReference type="InterPro" id="IPR013320">
    <property type="entry name" value="ConA-like_dom_sf"/>
</dbReference>
<evidence type="ECO:0000259" key="1">
    <source>
        <dbReference type="PROSITE" id="PS50188"/>
    </source>
</evidence>
<sequence>MMQQQMNGNDVKNQWTAEKSHGELAILKPDFLKVLCKGKSKVARQALGQSMLIPQNGMLYFEIKILVMKRDEDPVIDIELWSESSNSSYTYSSSGKILGHNIHGLSGFPTFEQGDTIGIGTNLNTMEAIYTKNGQPLMTNGLLYISESDLFPRVTLYNPGDVILANFGPHFMHNFNEPSRSQSS</sequence>
<dbReference type="InterPro" id="IPR001870">
    <property type="entry name" value="B30.2/SPRY"/>
</dbReference>
<reference evidence="2 3" key="1">
    <citation type="submission" date="2024-10" db="EMBL/GenBank/DDBJ databases">
        <authorList>
            <person name="Kim D."/>
        </authorList>
    </citation>
    <scope>NUCLEOTIDE SEQUENCE [LARGE SCALE GENOMIC DNA]</scope>
    <source>
        <strain evidence="2">BH-2024</strain>
    </source>
</reference>
<keyword evidence="3" id="KW-1185">Reference proteome</keyword>
<dbReference type="Proteomes" id="UP001620626">
    <property type="component" value="Unassembled WGS sequence"/>
</dbReference>
<dbReference type="Pfam" id="PF00622">
    <property type="entry name" value="SPRY"/>
    <property type="match status" value="1"/>
</dbReference>
<dbReference type="AlphaFoldDB" id="A0ABD2MAS3"/>
<gene>
    <name evidence="2" type="ORF">niasHT_010434</name>
</gene>
<proteinExistence type="predicted"/>
<evidence type="ECO:0000313" key="3">
    <source>
        <dbReference type="Proteomes" id="UP001620626"/>
    </source>
</evidence>
<comment type="caution">
    <text evidence="2">The sequence shown here is derived from an EMBL/GenBank/DDBJ whole genome shotgun (WGS) entry which is preliminary data.</text>
</comment>
<dbReference type="SUPFAM" id="SSF49899">
    <property type="entry name" value="Concanavalin A-like lectins/glucanases"/>
    <property type="match status" value="1"/>
</dbReference>
<dbReference type="InterPro" id="IPR003877">
    <property type="entry name" value="SPRY_dom"/>
</dbReference>
<organism evidence="2 3">
    <name type="scientific">Heterodera trifolii</name>
    <dbReference type="NCBI Taxonomy" id="157864"/>
    <lineage>
        <taxon>Eukaryota</taxon>
        <taxon>Metazoa</taxon>
        <taxon>Ecdysozoa</taxon>
        <taxon>Nematoda</taxon>
        <taxon>Chromadorea</taxon>
        <taxon>Rhabditida</taxon>
        <taxon>Tylenchina</taxon>
        <taxon>Tylenchomorpha</taxon>
        <taxon>Tylenchoidea</taxon>
        <taxon>Heteroderidae</taxon>
        <taxon>Heteroderinae</taxon>
        <taxon>Heterodera</taxon>
    </lineage>
</organism>
<dbReference type="EMBL" id="JBICBT010000066">
    <property type="protein sequence ID" value="KAL3124593.1"/>
    <property type="molecule type" value="Genomic_DNA"/>
</dbReference>